<protein>
    <submittedName>
        <fullName evidence="1">DNA replication protein</fullName>
    </submittedName>
</protein>
<comment type="caution">
    <text evidence="1">The sequence shown here is derived from an EMBL/GenBank/DDBJ whole genome shotgun (WGS) entry which is preliminary data.</text>
</comment>
<proteinExistence type="predicted"/>
<dbReference type="Proteomes" id="UP000823934">
    <property type="component" value="Unassembled WGS sequence"/>
</dbReference>
<organism evidence="1 2">
    <name type="scientific">Candidatus Ignatzschineria merdigallinarum</name>
    <dbReference type="NCBI Taxonomy" id="2838621"/>
    <lineage>
        <taxon>Bacteria</taxon>
        <taxon>Pseudomonadati</taxon>
        <taxon>Pseudomonadota</taxon>
        <taxon>Gammaproteobacteria</taxon>
        <taxon>Cardiobacteriales</taxon>
        <taxon>Ignatzschineriaceae</taxon>
        <taxon>Ignatzschineria</taxon>
    </lineage>
</organism>
<dbReference type="InterPro" id="IPR009731">
    <property type="entry name" value="P-like"/>
</dbReference>
<reference evidence="1" key="2">
    <citation type="submission" date="2021-04" db="EMBL/GenBank/DDBJ databases">
        <authorList>
            <person name="Gilroy R."/>
        </authorList>
    </citation>
    <scope>NUCLEOTIDE SEQUENCE</scope>
    <source>
        <strain evidence="1">CHK160-9182</strain>
    </source>
</reference>
<dbReference type="Pfam" id="PF06992">
    <property type="entry name" value="Phage_lambda_P"/>
    <property type="match status" value="1"/>
</dbReference>
<name>A0A9D1Q5X7_9GAMM</name>
<dbReference type="GO" id="GO:0006270">
    <property type="term" value="P:DNA replication initiation"/>
    <property type="evidence" value="ECO:0007669"/>
    <property type="project" value="InterPro"/>
</dbReference>
<accession>A0A9D1Q5X7</accession>
<dbReference type="AlphaFoldDB" id="A0A9D1Q5X7"/>
<evidence type="ECO:0000313" key="2">
    <source>
        <dbReference type="Proteomes" id="UP000823934"/>
    </source>
</evidence>
<dbReference type="EMBL" id="DXHP01000099">
    <property type="protein sequence ID" value="HIW06568.1"/>
    <property type="molecule type" value="Genomic_DNA"/>
</dbReference>
<reference evidence="1" key="1">
    <citation type="journal article" date="2021" name="PeerJ">
        <title>Extensive microbial diversity within the chicken gut microbiome revealed by metagenomics and culture.</title>
        <authorList>
            <person name="Gilroy R."/>
            <person name="Ravi A."/>
            <person name="Getino M."/>
            <person name="Pursley I."/>
            <person name="Horton D.L."/>
            <person name="Alikhan N.F."/>
            <person name="Baker D."/>
            <person name="Gharbi K."/>
            <person name="Hall N."/>
            <person name="Watson M."/>
            <person name="Adriaenssens E.M."/>
            <person name="Foster-Nyarko E."/>
            <person name="Jarju S."/>
            <person name="Secka A."/>
            <person name="Antonio M."/>
            <person name="Oren A."/>
            <person name="Chaudhuri R.R."/>
            <person name="La Ragione R."/>
            <person name="Hildebrand F."/>
            <person name="Pallen M.J."/>
        </authorList>
    </citation>
    <scope>NUCLEOTIDE SEQUENCE</scope>
    <source>
        <strain evidence="1">CHK160-9182</strain>
    </source>
</reference>
<evidence type="ECO:0000313" key="1">
    <source>
        <dbReference type="EMBL" id="HIW06568.1"/>
    </source>
</evidence>
<sequence length="228" mass="26207">MKTNLMAVINNRDAGALARMSQGDITKKVVNSNAEKMVDSLFKSLKQLFPASVSTVFKNANDEMDAKRQWIAAFAENGITTREQLQNGMRHARASDNPFWPAVGQFIKWCKEEDYVALGLPDEEQLYELYREYCKMRGWREMKWPSNACYWMVTKIYSEMRSKSLTDSEVKKLCAKELRSMTVRIKSGETIPAPVKQIPQLHIPTSKERSLEHLASIRKKLNINPKSI</sequence>
<gene>
    <name evidence="1" type="ORF">H9889_04495</name>
</gene>